<reference evidence="2" key="1">
    <citation type="journal article" date="2012" name="Proc. Natl. Acad. Sci. U.S.A.">
        <title>Genome sequence of the button mushroom Agaricus bisporus reveals mechanisms governing adaptation to a humic-rich ecological niche.</title>
        <authorList>
            <person name="Morin E."/>
            <person name="Kohler A."/>
            <person name="Baker A.R."/>
            <person name="Foulongne-Oriol M."/>
            <person name="Lombard V."/>
            <person name="Nagy L.G."/>
            <person name="Ohm R.A."/>
            <person name="Patyshakuliyeva A."/>
            <person name="Brun A."/>
            <person name="Aerts A.L."/>
            <person name="Bailey A.M."/>
            <person name="Billette C."/>
            <person name="Coutinho P.M."/>
            <person name="Deakin G."/>
            <person name="Doddapaneni H."/>
            <person name="Floudas D."/>
            <person name="Grimwood J."/>
            <person name="Hilden K."/>
            <person name="Kuees U."/>
            <person name="LaButti K.M."/>
            <person name="Lapidus A."/>
            <person name="Lindquist E.A."/>
            <person name="Lucas S.M."/>
            <person name="Murat C."/>
            <person name="Riley R.W."/>
            <person name="Salamov A.A."/>
            <person name="Schmutz J."/>
            <person name="Subramanian V."/>
            <person name="Woesten H.A.B."/>
            <person name="Xu J."/>
            <person name="Eastwood D.C."/>
            <person name="Foster G.D."/>
            <person name="Sonnenberg A.S."/>
            <person name="Cullen D."/>
            <person name="de Vries R.P."/>
            <person name="Lundell T."/>
            <person name="Hibbett D.S."/>
            <person name="Henrissat B."/>
            <person name="Burton K.S."/>
            <person name="Kerrigan R.W."/>
            <person name="Challen M.P."/>
            <person name="Grigoriev I.V."/>
            <person name="Martin F."/>
        </authorList>
    </citation>
    <scope>NUCLEOTIDE SEQUENCE [LARGE SCALE GENOMIC DNA]</scope>
    <source>
        <strain evidence="2">JB137-S8 / ATCC MYA-4627 / FGSC 10392</strain>
    </source>
</reference>
<keyword evidence="2" id="KW-1185">Reference proteome</keyword>
<organism evidence="1 2">
    <name type="scientific">Agaricus bisporus var. burnettii (strain JB137-S8 / ATCC MYA-4627 / FGSC 10392)</name>
    <name type="common">White button mushroom</name>
    <dbReference type="NCBI Taxonomy" id="597362"/>
    <lineage>
        <taxon>Eukaryota</taxon>
        <taxon>Fungi</taxon>
        <taxon>Dikarya</taxon>
        <taxon>Basidiomycota</taxon>
        <taxon>Agaricomycotina</taxon>
        <taxon>Agaricomycetes</taxon>
        <taxon>Agaricomycetidae</taxon>
        <taxon>Agaricales</taxon>
        <taxon>Agaricineae</taxon>
        <taxon>Agaricaceae</taxon>
        <taxon>Agaricus</taxon>
    </lineage>
</organism>
<dbReference type="KEGG" id="abp:AGABI1DRAFT111671"/>
<accession>K5XIA2</accession>
<dbReference type="RefSeq" id="XP_007327005.1">
    <property type="nucleotide sequence ID" value="XM_007326943.1"/>
</dbReference>
<proteinExistence type="predicted"/>
<name>K5XIA2_AGABU</name>
<dbReference type="EMBL" id="JH971386">
    <property type="protein sequence ID" value="EKM83208.1"/>
    <property type="molecule type" value="Genomic_DNA"/>
</dbReference>
<sequence>MRKQKRRTETFERGKWHILSGSALLFFFLGLYAPKGSGRATVVRVWICKPSSTHH</sequence>
<evidence type="ECO:0000313" key="2">
    <source>
        <dbReference type="Proteomes" id="UP000008493"/>
    </source>
</evidence>
<dbReference type="GeneID" id="18823370"/>
<dbReference type="AlphaFoldDB" id="K5XIA2"/>
<protein>
    <submittedName>
        <fullName evidence="1">Uncharacterized protein</fullName>
    </submittedName>
</protein>
<gene>
    <name evidence="1" type="ORF">AGABI1DRAFT_111671</name>
</gene>
<dbReference type="HOGENOM" id="CLU_3031810_0_0_1"/>
<dbReference type="InParanoid" id="K5XIA2"/>
<evidence type="ECO:0000313" key="1">
    <source>
        <dbReference type="EMBL" id="EKM83208.1"/>
    </source>
</evidence>
<dbReference type="Proteomes" id="UP000008493">
    <property type="component" value="Unassembled WGS sequence"/>
</dbReference>